<organism evidence="2 3">
    <name type="scientific">Protopolystoma xenopodis</name>
    <dbReference type="NCBI Taxonomy" id="117903"/>
    <lineage>
        <taxon>Eukaryota</taxon>
        <taxon>Metazoa</taxon>
        <taxon>Spiralia</taxon>
        <taxon>Lophotrochozoa</taxon>
        <taxon>Platyhelminthes</taxon>
        <taxon>Monogenea</taxon>
        <taxon>Polyopisthocotylea</taxon>
        <taxon>Polystomatidea</taxon>
        <taxon>Polystomatidae</taxon>
        <taxon>Protopolystoma</taxon>
    </lineage>
</organism>
<protein>
    <submittedName>
        <fullName evidence="2">Uncharacterized protein</fullName>
    </submittedName>
</protein>
<gene>
    <name evidence="2" type="ORF">PXEA_LOCUS26905</name>
</gene>
<feature type="compositionally biased region" description="Polar residues" evidence="1">
    <location>
        <begin position="81"/>
        <end position="92"/>
    </location>
</feature>
<proteinExistence type="predicted"/>
<comment type="caution">
    <text evidence="2">The sequence shown here is derived from an EMBL/GenBank/DDBJ whole genome shotgun (WGS) entry which is preliminary data.</text>
</comment>
<dbReference type="AlphaFoldDB" id="A0A448XCH3"/>
<sequence>MTAIKPRSRFRRLARIVQTLIHLVRNYCRFLPGKMVSAMTGDTKFLVDLMTETVSGVPREMTDQKQSFAVESMKAESTPFSSDIRSYATSKGSPRCSVTAP</sequence>
<keyword evidence="3" id="KW-1185">Reference proteome</keyword>
<evidence type="ECO:0000313" key="2">
    <source>
        <dbReference type="EMBL" id="VEL33465.1"/>
    </source>
</evidence>
<accession>A0A448XCH3</accession>
<feature type="region of interest" description="Disordered" evidence="1">
    <location>
        <begin position="81"/>
        <end position="101"/>
    </location>
</feature>
<dbReference type="EMBL" id="CAAALY010245816">
    <property type="protein sequence ID" value="VEL33465.1"/>
    <property type="molecule type" value="Genomic_DNA"/>
</dbReference>
<evidence type="ECO:0000256" key="1">
    <source>
        <dbReference type="SAM" id="MobiDB-lite"/>
    </source>
</evidence>
<dbReference type="Proteomes" id="UP000784294">
    <property type="component" value="Unassembled WGS sequence"/>
</dbReference>
<evidence type="ECO:0000313" key="3">
    <source>
        <dbReference type="Proteomes" id="UP000784294"/>
    </source>
</evidence>
<name>A0A448XCH3_9PLAT</name>
<reference evidence="2" key="1">
    <citation type="submission" date="2018-11" db="EMBL/GenBank/DDBJ databases">
        <authorList>
            <consortium name="Pathogen Informatics"/>
        </authorList>
    </citation>
    <scope>NUCLEOTIDE SEQUENCE</scope>
</reference>